<evidence type="ECO:0000256" key="1">
    <source>
        <dbReference type="ARBA" id="ARBA00004871"/>
    </source>
</evidence>
<feature type="binding site" evidence="8">
    <location>
        <position position="109"/>
    </location>
    <ligand>
        <name>shikimate</name>
        <dbReference type="ChEBI" id="CHEBI:36208"/>
    </ligand>
</feature>
<dbReference type="UniPathway" id="UPA00053">
    <property type="reaction ID" value="UER00087"/>
</dbReference>
<keyword evidence="5 8" id="KW-0560">Oxidoreductase</keyword>
<evidence type="ECO:0000256" key="5">
    <source>
        <dbReference type="ARBA" id="ARBA00023002"/>
    </source>
</evidence>
<dbReference type="PANTHER" id="PTHR21089">
    <property type="entry name" value="SHIKIMATE DEHYDROGENASE"/>
    <property type="match status" value="1"/>
</dbReference>
<evidence type="ECO:0000259" key="10">
    <source>
        <dbReference type="Pfam" id="PF08501"/>
    </source>
</evidence>
<feature type="binding site" evidence="8">
    <location>
        <begin position="158"/>
        <end position="163"/>
    </location>
    <ligand>
        <name>NADP(+)</name>
        <dbReference type="ChEBI" id="CHEBI:58349"/>
    </ligand>
</feature>
<sequence length="289" mass="30738">MTDPAQPVDLYRVFGNPVHHSQSPWIHQAFARETGQTLVYETCEAPLDDFAGVLRAFIAQGGRGANVTVPFKEEAYALCDVLSPRARQAGAVNTLQLGKNGQLYGDNTDGVGLVRDLTQNHGQTLAGKRLLVLGAGGASRGVIAPLLAEQPAQLHIANRTAAKAEALAAHFESLGSVSGGGWSSLSDCDVQAAARYDVVINATAASLSGELPPLPDTLFTPEAMAYDMMYGAMPTIFLQWASSQGAITADGLGMLVEQAAESFFLWRHQRPQTDAVIKALRQRLNHGAD</sequence>
<dbReference type="PANTHER" id="PTHR21089:SF1">
    <property type="entry name" value="BIFUNCTIONAL 3-DEHYDROQUINATE DEHYDRATASE_SHIKIMATE DEHYDROGENASE, CHLOROPLASTIC"/>
    <property type="match status" value="1"/>
</dbReference>
<dbReference type="InterPro" id="IPR011342">
    <property type="entry name" value="Shikimate_DH"/>
</dbReference>
<dbReference type="EMBL" id="MDTQ01000001">
    <property type="protein sequence ID" value="ODC04456.1"/>
    <property type="molecule type" value="Genomic_DNA"/>
</dbReference>
<feature type="domain" description="Quinate/shikimate 5-dehydrogenase/glutamyl-tRNA reductase" evidence="9">
    <location>
        <begin position="117"/>
        <end position="206"/>
    </location>
</feature>
<evidence type="ECO:0000256" key="2">
    <source>
        <dbReference type="ARBA" id="ARBA00012962"/>
    </source>
</evidence>
<dbReference type="CDD" id="cd01065">
    <property type="entry name" value="NAD_bind_Shikimate_DH"/>
    <property type="match status" value="1"/>
</dbReference>
<evidence type="ECO:0000256" key="8">
    <source>
        <dbReference type="HAMAP-Rule" id="MF_00222"/>
    </source>
</evidence>
<dbReference type="Pfam" id="PF18317">
    <property type="entry name" value="SDH_C"/>
    <property type="match status" value="1"/>
</dbReference>
<evidence type="ECO:0000256" key="3">
    <source>
        <dbReference type="ARBA" id="ARBA00022605"/>
    </source>
</evidence>
<dbReference type="InterPro" id="IPR046346">
    <property type="entry name" value="Aminoacid_DH-like_N_sf"/>
</dbReference>
<protein>
    <recommendedName>
        <fullName evidence="2 8">Shikimate dehydrogenase (NADP(+))</fullName>
        <shortName evidence="8">SDH</shortName>
        <ecNumber evidence="2 8">1.1.1.25</ecNumber>
    </recommendedName>
</protein>
<feature type="binding site" evidence="8">
    <location>
        <position position="93"/>
    </location>
    <ligand>
        <name>shikimate</name>
        <dbReference type="ChEBI" id="CHEBI:36208"/>
    </ligand>
</feature>
<dbReference type="FunFam" id="3.40.50.10860:FF:000006">
    <property type="entry name" value="Shikimate dehydrogenase (NADP(+))"/>
    <property type="match status" value="1"/>
</dbReference>
<dbReference type="AlphaFoldDB" id="A0A1E2VCA7"/>
<dbReference type="OrthoDB" id="9776868at2"/>
<keyword evidence="3 8" id="KW-0028">Amino-acid biosynthesis</keyword>
<dbReference type="Pfam" id="PF01488">
    <property type="entry name" value="Shikimate_DH"/>
    <property type="match status" value="1"/>
</dbReference>
<comment type="pathway">
    <text evidence="1 8">Metabolic intermediate biosynthesis; chorismate biosynthesis; chorismate from D-erythrose 4-phosphate and phosphoenolpyruvate: step 4/7.</text>
</comment>
<evidence type="ECO:0000259" key="11">
    <source>
        <dbReference type="Pfam" id="PF18317"/>
    </source>
</evidence>
<dbReference type="SUPFAM" id="SSF53223">
    <property type="entry name" value="Aminoacid dehydrogenase-like, N-terminal domain"/>
    <property type="match status" value="1"/>
</dbReference>
<accession>A0A1E2VCA7</accession>
<dbReference type="GO" id="GO:0004764">
    <property type="term" value="F:shikimate 3-dehydrogenase (NADP+) activity"/>
    <property type="evidence" value="ECO:0007669"/>
    <property type="project" value="UniProtKB-UniRule"/>
</dbReference>
<feature type="binding site" evidence="8">
    <location>
        <begin position="134"/>
        <end position="138"/>
    </location>
    <ligand>
        <name>NADP(+)</name>
        <dbReference type="ChEBI" id="CHEBI:58349"/>
    </ligand>
</feature>
<dbReference type="Proteomes" id="UP000094291">
    <property type="component" value="Unassembled WGS sequence"/>
</dbReference>
<evidence type="ECO:0000259" key="9">
    <source>
        <dbReference type="Pfam" id="PF01488"/>
    </source>
</evidence>
<comment type="function">
    <text evidence="8">Involved in the biosynthesis of the chorismate, which leads to the biosynthesis of aromatic amino acids. Catalyzes the reversible NADPH linked reduction of 3-dehydroshikimate (DHSA) to yield shikimate (SA).</text>
</comment>
<dbReference type="InterPro" id="IPR036291">
    <property type="entry name" value="NAD(P)-bd_dom_sf"/>
</dbReference>
<feature type="domain" description="SDH C-terminal" evidence="11">
    <location>
        <begin position="251"/>
        <end position="281"/>
    </location>
</feature>
<dbReference type="InterPro" id="IPR022893">
    <property type="entry name" value="Shikimate_DH_fam"/>
</dbReference>
<dbReference type="GO" id="GO:0009423">
    <property type="term" value="P:chorismate biosynthetic process"/>
    <property type="evidence" value="ECO:0007669"/>
    <property type="project" value="UniProtKB-UniRule"/>
</dbReference>
<evidence type="ECO:0000256" key="4">
    <source>
        <dbReference type="ARBA" id="ARBA00022857"/>
    </source>
</evidence>
<dbReference type="GO" id="GO:0008652">
    <property type="term" value="P:amino acid biosynthetic process"/>
    <property type="evidence" value="ECO:0007669"/>
    <property type="project" value="UniProtKB-KW"/>
</dbReference>
<dbReference type="STRING" id="197479.BFW38_13870"/>
<evidence type="ECO:0000313" key="12">
    <source>
        <dbReference type="EMBL" id="ODC04456.1"/>
    </source>
</evidence>
<dbReference type="NCBIfam" id="TIGR00507">
    <property type="entry name" value="aroE"/>
    <property type="match status" value="1"/>
</dbReference>
<feature type="binding site" evidence="8">
    <location>
        <position position="258"/>
    </location>
    <ligand>
        <name>shikimate</name>
        <dbReference type="ChEBI" id="CHEBI:36208"/>
    </ligand>
</feature>
<comment type="caution">
    <text evidence="8">Lacks conserved residue(s) required for the propagation of feature annotation.</text>
</comment>
<evidence type="ECO:0000313" key="13">
    <source>
        <dbReference type="Proteomes" id="UP000094291"/>
    </source>
</evidence>
<dbReference type="EC" id="1.1.1.25" evidence="2 8"/>
<dbReference type="HAMAP" id="MF_00222">
    <property type="entry name" value="Shikimate_DH_AroE"/>
    <property type="match status" value="1"/>
</dbReference>
<keyword evidence="6 8" id="KW-0057">Aromatic amino acid biosynthesis</keyword>
<reference evidence="12 13" key="1">
    <citation type="submission" date="2016-08" db="EMBL/GenBank/DDBJ databases">
        <authorList>
            <person name="Seilhamer J.J."/>
        </authorList>
    </citation>
    <scope>NUCLEOTIDE SEQUENCE [LARGE SCALE GENOMIC DNA]</scope>
    <source>
        <strain evidence="12 13">PH27A</strain>
    </source>
</reference>
<keyword evidence="4 8" id="KW-0521">NADP</keyword>
<evidence type="ECO:0000256" key="7">
    <source>
        <dbReference type="ARBA" id="ARBA00049442"/>
    </source>
</evidence>
<dbReference type="Gene3D" id="3.40.50.720">
    <property type="entry name" value="NAD(P)-binding Rossmann-like Domain"/>
    <property type="match status" value="1"/>
</dbReference>
<comment type="subunit">
    <text evidence="8">Homodimer.</text>
</comment>
<keyword evidence="13" id="KW-1185">Reference proteome</keyword>
<organism evidence="12 13">
    <name type="scientific">Terasakiispira papahanaumokuakeensis</name>
    <dbReference type="NCBI Taxonomy" id="197479"/>
    <lineage>
        <taxon>Bacteria</taxon>
        <taxon>Pseudomonadati</taxon>
        <taxon>Pseudomonadota</taxon>
        <taxon>Gammaproteobacteria</taxon>
        <taxon>Oceanospirillales</taxon>
        <taxon>Terasakiispira</taxon>
    </lineage>
</organism>
<feature type="active site" description="Proton acceptor" evidence="8">
    <location>
        <position position="72"/>
    </location>
</feature>
<feature type="binding site" evidence="8">
    <location>
        <position position="68"/>
    </location>
    <ligand>
        <name>shikimate</name>
        <dbReference type="ChEBI" id="CHEBI:36208"/>
    </ligand>
</feature>
<feature type="binding site" evidence="8">
    <location>
        <begin position="21"/>
        <end position="23"/>
    </location>
    <ligand>
        <name>shikimate</name>
        <dbReference type="ChEBI" id="CHEBI:36208"/>
    </ligand>
</feature>
<proteinExistence type="inferred from homology"/>
<feature type="binding site" evidence="8">
    <location>
        <position position="228"/>
    </location>
    <ligand>
        <name>NADP(+)</name>
        <dbReference type="ChEBI" id="CHEBI:58349"/>
    </ligand>
</feature>
<dbReference type="GO" id="GO:0005829">
    <property type="term" value="C:cytosol"/>
    <property type="evidence" value="ECO:0007669"/>
    <property type="project" value="TreeGrafter"/>
</dbReference>
<comment type="catalytic activity">
    <reaction evidence="7 8">
        <text>shikimate + NADP(+) = 3-dehydroshikimate + NADPH + H(+)</text>
        <dbReference type="Rhea" id="RHEA:17737"/>
        <dbReference type="ChEBI" id="CHEBI:15378"/>
        <dbReference type="ChEBI" id="CHEBI:16630"/>
        <dbReference type="ChEBI" id="CHEBI:36208"/>
        <dbReference type="ChEBI" id="CHEBI:57783"/>
        <dbReference type="ChEBI" id="CHEBI:58349"/>
        <dbReference type="EC" id="1.1.1.25"/>
    </reaction>
</comment>
<dbReference type="Pfam" id="PF08501">
    <property type="entry name" value="Shikimate_dh_N"/>
    <property type="match status" value="1"/>
</dbReference>
<gene>
    <name evidence="8" type="primary">aroE</name>
    <name evidence="12" type="ORF">BFW38_13870</name>
</gene>
<dbReference type="NCBIfam" id="NF001310">
    <property type="entry name" value="PRK00258.1-2"/>
    <property type="match status" value="1"/>
</dbReference>
<dbReference type="GO" id="GO:0019632">
    <property type="term" value="P:shikimate metabolic process"/>
    <property type="evidence" value="ECO:0007669"/>
    <property type="project" value="InterPro"/>
</dbReference>
<dbReference type="InterPro" id="IPR006151">
    <property type="entry name" value="Shikm_DH/Glu-tRNA_Rdtase"/>
</dbReference>
<dbReference type="InterPro" id="IPR041121">
    <property type="entry name" value="SDH_C"/>
</dbReference>
<feature type="binding site" evidence="8">
    <location>
        <position position="230"/>
    </location>
    <ligand>
        <name>shikimate</name>
        <dbReference type="ChEBI" id="CHEBI:36208"/>
    </ligand>
</feature>
<dbReference type="InterPro" id="IPR013708">
    <property type="entry name" value="Shikimate_DH-bd_N"/>
</dbReference>
<evidence type="ECO:0000256" key="6">
    <source>
        <dbReference type="ARBA" id="ARBA00023141"/>
    </source>
</evidence>
<dbReference type="Gene3D" id="3.40.50.10860">
    <property type="entry name" value="Leucine Dehydrogenase, chain A, domain 1"/>
    <property type="match status" value="1"/>
</dbReference>
<name>A0A1E2VCA7_9GAMM</name>
<dbReference type="GO" id="GO:0050661">
    <property type="term" value="F:NADP binding"/>
    <property type="evidence" value="ECO:0007669"/>
    <property type="project" value="InterPro"/>
</dbReference>
<feature type="domain" description="Shikimate dehydrogenase substrate binding N-terminal" evidence="10">
    <location>
        <begin position="13"/>
        <end position="95"/>
    </location>
</feature>
<dbReference type="GO" id="GO:0009073">
    <property type="term" value="P:aromatic amino acid family biosynthetic process"/>
    <property type="evidence" value="ECO:0007669"/>
    <property type="project" value="UniProtKB-KW"/>
</dbReference>
<comment type="similarity">
    <text evidence="8">Belongs to the shikimate dehydrogenase family.</text>
</comment>
<dbReference type="SUPFAM" id="SSF51735">
    <property type="entry name" value="NAD(P)-binding Rossmann-fold domains"/>
    <property type="match status" value="1"/>
</dbReference>
<dbReference type="RefSeq" id="WP_068999438.1">
    <property type="nucleotide sequence ID" value="NZ_MDTQ01000001.1"/>
</dbReference>
<feature type="binding site" evidence="8">
    <location>
        <position position="251"/>
    </location>
    <ligand>
        <name>NADP(+)</name>
        <dbReference type="ChEBI" id="CHEBI:58349"/>
    </ligand>
</feature>
<comment type="caution">
    <text evidence="12">The sequence shown here is derived from an EMBL/GenBank/DDBJ whole genome shotgun (WGS) entry which is preliminary data.</text>
</comment>